<feature type="compositionally biased region" description="Polar residues" evidence="1">
    <location>
        <begin position="8"/>
        <end position="39"/>
    </location>
</feature>
<name>A0A0N5DCE9_THECL</name>
<proteinExistence type="predicted"/>
<dbReference type="AlphaFoldDB" id="A0A0N5DCE9"/>
<gene>
    <name evidence="3" type="ORF">TCLT_LOCUS10850</name>
</gene>
<protein>
    <submittedName>
        <fullName evidence="5">Miff domain-containing protein</fullName>
    </submittedName>
</protein>
<dbReference type="Proteomes" id="UP000276776">
    <property type="component" value="Unassembled WGS sequence"/>
</dbReference>
<accession>A0A0N5DCE9</accession>
<organism evidence="5">
    <name type="scientific">Thelazia callipaeda</name>
    <name type="common">Oriental eyeworm</name>
    <name type="synonym">Parasitic nematode</name>
    <dbReference type="NCBI Taxonomy" id="103827"/>
    <lineage>
        <taxon>Eukaryota</taxon>
        <taxon>Metazoa</taxon>
        <taxon>Ecdysozoa</taxon>
        <taxon>Nematoda</taxon>
        <taxon>Chromadorea</taxon>
        <taxon>Rhabditida</taxon>
        <taxon>Spirurina</taxon>
        <taxon>Spiruromorpha</taxon>
        <taxon>Thelazioidea</taxon>
        <taxon>Thelaziidae</taxon>
        <taxon>Thelazia</taxon>
    </lineage>
</organism>
<evidence type="ECO:0000313" key="5">
    <source>
        <dbReference type="WBParaSite" id="TCLT_0001087101-mRNA-1"/>
    </source>
</evidence>
<evidence type="ECO:0000313" key="4">
    <source>
        <dbReference type="Proteomes" id="UP000276776"/>
    </source>
</evidence>
<reference evidence="5" key="1">
    <citation type="submission" date="2017-02" db="UniProtKB">
        <authorList>
            <consortium name="WormBaseParasite"/>
        </authorList>
    </citation>
    <scope>IDENTIFICATION</scope>
</reference>
<evidence type="ECO:0000313" key="3">
    <source>
        <dbReference type="EMBL" id="VDN08568.1"/>
    </source>
</evidence>
<dbReference type="OrthoDB" id="5951059at2759"/>
<keyword evidence="2" id="KW-0812">Transmembrane</keyword>
<dbReference type="EMBL" id="UYYF01005467">
    <property type="protein sequence ID" value="VDN08568.1"/>
    <property type="molecule type" value="Genomic_DNA"/>
</dbReference>
<keyword evidence="2" id="KW-1133">Transmembrane helix</keyword>
<keyword evidence="4" id="KW-1185">Reference proteome</keyword>
<feature type="region of interest" description="Disordered" evidence="1">
    <location>
        <begin position="1"/>
        <end position="45"/>
    </location>
</feature>
<dbReference type="WBParaSite" id="TCLT_0001087101-mRNA-1">
    <property type="protein sequence ID" value="TCLT_0001087101-mRNA-1"/>
    <property type="gene ID" value="TCLT_0001087101"/>
</dbReference>
<dbReference type="OMA" id="VNTHDIT"/>
<reference evidence="3 4" key="2">
    <citation type="submission" date="2018-11" db="EMBL/GenBank/DDBJ databases">
        <authorList>
            <consortium name="Pathogen Informatics"/>
        </authorList>
    </citation>
    <scope>NUCLEOTIDE SEQUENCE [LARGE SCALE GENOMIC DNA]</scope>
</reference>
<keyword evidence="2" id="KW-0472">Membrane</keyword>
<dbReference type="STRING" id="103827.A0A0N5DCE9"/>
<feature type="transmembrane region" description="Helical" evidence="2">
    <location>
        <begin position="297"/>
        <end position="320"/>
    </location>
</feature>
<evidence type="ECO:0000256" key="1">
    <source>
        <dbReference type="SAM" id="MobiDB-lite"/>
    </source>
</evidence>
<sequence>MMKIVRSSRLSQNGSNNNSSDHSLNTTSSLKFQRSSSQPDAHPDIIERRWRSSSICAETLHHDRLIASKKHLSITPDLPNMEVTTVMVKYQNPNDQCLGMNNLSTTLDDNAKTDSNNTNKNSLLKATMSNEENLLQLPIVRNSKAFNDTEQLKTLQKSKSDAYLSAMNSTDNKLSSTNIATASVPRWECCVTPSPTVSSNSSRSSCTSASCSYETRAISWSMLRTAIIAHGFTVFAASRTVNANNTINNNNINGSETNREETVSQGKLKKIATQLTQALRRKRRETLALKRETRATVVVAGILGMFLVLFKLLNLLQFLFPH</sequence>
<evidence type="ECO:0000256" key="2">
    <source>
        <dbReference type="SAM" id="Phobius"/>
    </source>
</evidence>